<feature type="compositionally biased region" description="Basic and acidic residues" evidence="1">
    <location>
        <begin position="173"/>
        <end position="188"/>
    </location>
</feature>
<dbReference type="SMART" id="SM00670">
    <property type="entry name" value="PINc"/>
    <property type="match status" value="1"/>
</dbReference>
<reference evidence="4" key="1">
    <citation type="submission" date="2020-01" db="EMBL/GenBank/DDBJ databases">
        <title>Draft genome sequence of the Termite Coptotermes fromosanus.</title>
        <authorList>
            <person name="Itakura S."/>
            <person name="Yosikawa Y."/>
            <person name="Umezawa K."/>
        </authorList>
    </citation>
    <scope>NUCLEOTIDE SEQUENCE [LARGE SCALE GENOMIC DNA]</scope>
</reference>
<dbReference type="EMBL" id="BLKM01008093">
    <property type="protein sequence ID" value="GFG32424.1"/>
    <property type="molecule type" value="Genomic_DNA"/>
</dbReference>
<dbReference type="Pfam" id="PF13638">
    <property type="entry name" value="PIN_4"/>
    <property type="match status" value="1"/>
</dbReference>
<proteinExistence type="predicted"/>
<dbReference type="PANTHER" id="PTHR16161">
    <property type="entry name" value="TRANSCRIPTIONAL PROTEIN SWT1"/>
    <property type="match status" value="1"/>
</dbReference>
<feature type="domain" description="PIN" evidence="2">
    <location>
        <begin position="451"/>
        <end position="576"/>
    </location>
</feature>
<dbReference type="InterPro" id="IPR052626">
    <property type="entry name" value="SWT1_Regulator"/>
</dbReference>
<sequence length="934" mass="104858">MPSTRQPASNVVATANGHLVVTLCVTKTISSCKAFREQCGKKLTDFVSKSDTSSVEMASHKPRELTLTSDLDKRLRSNTNYSSVLSLKSREMTLTRSKRYERHRMKHDPTFPYVKDCKRINNKTNTNVKMSVPDGTQSFDGAECKYHNSQRTCEEAVCRKRRMKKRSSTSDSAAERLPPKQIKLHHDAGCQNSSDSVTEVLRSSKKNSQVVLPSTLRASSSSASGSSEVHIQKDDAQHILKDKTQKKISLEHAAVNTGLHNAKRKCDLQDCDSGLAARRLKALQTKLAEELMNKGTSGGQESEEPPQKIRKSGNPSRSSSGFEKSNAAKRLEALQKKLAVEHDRDCKEVTVQKGNSPLNAHYVPESCARGMLWHKIFHHNMKQSLSGQCPDLTGHVTTGEDELMEWEPIEDDKILSHIQEVRIQIQHDDKGIQKLDYGVSPIFSASGKQEWFIVLDSNILLSNIKYIEELRDTNVKGLGFPVLVIPWQVLQELDVLKDQGKVKSHLLAARARRAISFLHSNFTSKHPRVRGQTALGAISKDFKIEVPDDAILHCCLQIAQKTNQMILLSNDKNLCNKAIVNGVRAYNMAEIQQALQEWGTECSAGNGKVNAGIYIPETAYTVDKAASLVDSVQCRLKSLLKELLSRVLENEMIKAYDTSWKQIVVIKPPWTLSDILICMRKHWIGVFGFVMPAEAKLILGSLSGFFGNITQTQGYAHSLPDVKAVLQQSLHLCMLIQSGNYRELASRCIMDIEVLQNHCEEAVSALTKTSKEEKHKSPVKNEAQHKDIQSVTDVLKECWDSVHLFCAVMCDVLGFEHREVYNRPQIFPTPDAVREKLPYYCHSIRALIKNIMRIRELPMSVLTVDHEAVKHFCLTLTNLLPSEEVEEKINPQLILEFCTTESTRSILETAQVMFQEIGAILDRGMNYFVQCGTC</sequence>
<keyword evidence="4" id="KW-1185">Reference proteome</keyword>
<name>A0A6L2PJ28_COPFO</name>
<dbReference type="InParanoid" id="A0A6L2PJ28"/>
<protein>
    <recommendedName>
        <fullName evidence="2">PIN domain-containing protein</fullName>
    </recommendedName>
</protein>
<dbReference type="SUPFAM" id="SSF88723">
    <property type="entry name" value="PIN domain-like"/>
    <property type="match status" value="1"/>
</dbReference>
<gene>
    <name evidence="3" type="ORF">Cfor_02524</name>
</gene>
<organism evidence="3 4">
    <name type="scientific">Coptotermes formosanus</name>
    <name type="common">Formosan subterranean termite</name>
    <dbReference type="NCBI Taxonomy" id="36987"/>
    <lineage>
        <taxon>Eukaryota</taxon>
        <taxon>Metazoa</taxon>
        <taxon>Ecdysozoa</taxon>
        <taxon>Arthropoda</taxon>
        <taxon>Hexapoda</taxon>
        <taxon>Insecta</taxon>
        <taxon>Pterygota</taxon>
        <taxon>Neoptera</taxon>
        <taxon>Polyneoptera</taxon>
        <taxon>Dictyoptera</taxon>
        <taxon>Blattodea</taxon>
        <taxon>Blattoidea</taxon>
        <taxon>Termitoidae</taxon>
        <taxon>Rhinotermitidae</taxon>
        <taxon>Coptotermes</taxon>
    </lineage>
</organism>
<feature type="compositionally biased region" description="Low complexity" evidence="1">
    <location>
        <begin position="218"/>
        <end position="227"/>
    </location>
</feature>
<dbReference type="InterPro" id="IPR029060">
    <property type="entry name" value="PIN-like_dom_sf"/>
</dbReference>
<evidence type="ECO:0000256" key="1">
    <source>
        <dbReference type="SAM" id="MobiDB-lite"/>
    </source>
</evidence>
<evidence type="ECO:0000313" key="3">
    <source>
        <dbReference type="EMBL" id="GFG32424.1"/>
    </source>
</evidence>
<comment type="caution">
    <text evidence="3">The sequence shown here is derived from an EMBL/GenBank/DDBJ whole genome shotgun (WGS) entry which is preliminary data.</text>
</comment>
<dbReference type="PANTHER" id="PTHR16161:SF0">
    <property type="entry name" value="TRANSCRIPTIONAL PROTEIN SWT1"/>
    <property type="match status" value="1"/>
</dbReference>
<dbReference type="InterPro" id="IPR002716">
    <property type="entry name" value="PIN_dom"/>
</dbReference>
<dbReference type="AlphaFoldDB" id="A0A6L2PJ28"/>
<feature type="compositionally biased region" description="Polar residues" evidence="1">
    <location>
        <begin position="313"/>
        <end position="323"/>
    </location>
</feature>
<accession>A0A6L2PJ28</accession>
<dbReference type="CDD" id="cd18727">
    <property type="entry name" value="PIN_Swt1-like"/>
    <property type="match status" value="1"/>
</dbReference>
<feature type="region of interest" description="Disordered" evidence="1">
    <location>
        <begin position="160"/>
        <end position="230"/>
    </location>
</feature>
<feature type="region of interest" description="Disordered" evidence="1">
    <location>
        <begin position="293"/>
        <end position="326"/>
    </location>
</feature>
<evidence type="ECO:0000313" key="4">
    <source>
        <dbReference type="Proteomes" id="UP000502823"/>
    </source>
</evidence>
<evidence type="ECO:0000259" key="2">
    <source>
        <dbReference type="SMART" id="SM00670"/>
    </source>
</evidence>
<dbReference type="Gene3D" id="3.40.50.1010">
    <property type="entry name" value="5'-nuclease"/>
    <property type="match status" value="1"/>
</dbReference>
<dbReference type="OrthoDB" id="548295at2759"/>
<dbReference type="Proteomes" id="UP000502823">
    <property type="component" value="Unassembled WGS sequence"/>
</dbReference>
<dbReference type="GO" id="GO:0005634">
    <property type="term" value="C:nucleus"/>
    <property type="evidence" value="ECO:0007669"/>
    <property type="project" value="TreeGrafter"/>
</dbReference>